<dbReference type="AlphaFoldDB" id="A0A699KJV0"/>
<organism evidence="1">
    <name type="scientific">Tanacetum cinerariifolium</name>
    <name type="common">Dalmatian daisy</name>
    <name type="synonym">Chrysanthemum cinerariifolium</name>
    <dbReference type="NCBI Taxonomy" id="118510"/>
    <lineage>
        <taxon>Eukaryota</taxon>
        <taxon>Viridiplantae</taxon>
        <taxon>Streptophyta</taxon>
        <taxon>Embryophyta</taxon>
        <taxon>Tracheophyta</taxon>
        <taxon>Spermatophyta</taxon>
        <taxon>Magnoliopsida</taxon>
        <taxon>eudicotyledons</taxon>
        <taxon>Gunneridae</taxon>
        <taxon>Pentapetalae</taxon>
        <taxon>asterids</taxon>
        <taxon>campanulids</taxon>
        <taxon>Asterales</taxon>
        <taxon>Asteraceae</taxon>
        <taxon>Asteroideae</taxon>
        <taxon>Anthemideae</taxon>
        <taxon>Anthemidinae</taxon>
        <taxon>Tanacetum</taxon>
    </lineage>
</organism>
<feature type="non-terminal residue" evidence="1">
    <location>
        <position position="86"/>
    </location>
</feature>
<name>A0A699KJV0_TANCI</name>
<proteinExistence type="predicted"/>
<accession>A0A699KJV0</accession>
<dbReference type="EMBL" id="BKCJ010517443">
    <property type="protein sequence ID" value="GFA93604.1"/>
    <property type="molecule type" value="Genomic_DNA"/>
</dbReference>
<evidence type="ECO:0000313" key="1">
    <source>
        <dbReference type="EMBL" id="GFA93604.1"/>
    </source>
</evidence>
<reference evidence="1" key="1">
    <citation type="journal article" date="2019" name="Sci. Rep.">
        <title>Draft genome of Tanacetum cinerariifolium, the natural source of mosquito coil.</title>
        <authorList>
            <person name="Yamashiro T."/>
            <person name="Shiraishi A."/>
            <person name="Satake H."/>
            <person name="Nakayama K."/>
        </authorList>
    </citation>
    <scope>NUCLEOTIDE SEQUENCE</scope>
</reference>
<comment type="caution">
    <text evidence="1">The sequence shown here is derived from an EMBL/GenBank/DDBJ whole genome shotgun (WGS) entry which is preliminary data.</text>
</comment>
<protein>
    <submittedName>
        <fullName evidence="1">Uncharacterized protein</fullName>
    </submittedName>
</protein>
<gene>
    <name evidence="1" type="ORF">Tci_665576</name>
</gene>
<sequence length="86" mass="9686">MAASNWIAASDVAPTSAPVNSDQCWSMTLDHRSTAAVYGGDRRSMVAVNDGRRWRTIVDHRRTTIDHHRTIGQRWFIGWVRSAHGP</sequence>